<dbReference type="Proteomes" id="UP001432322">
    <property type="component" value="Unassembled WGS sequence"/>
</dbReference>
<sequence length="111" mass="12340">GLLVRPLDSQFLVVSSCPPLACFRPFLYPADRLHPLRFSDFFLLVFRSTTLVSSCLVFSTSGLPRFRSPLLSPVSVTSHMIAGEQYSIDSKNRNKCEIAPDPSCYHRSSSG</sequence>
<comment type="caution">
    <text evidence="1">The sequence shown here is derived from an EMBL/GenBank/DDBJ whole genome shotgun (WGS) entry which is preliminary data.</text>
</comment>
<feature type="non-terminal residue" evidence="1">
    <location>
        <position position="1"/>
    </location>
</feature>
<evidence type="ECO:0000313" key="1">
    <source>
        <dbReference type="EMBL" id="GMT27539.1"/>
    </source>
</evidence>
<proteinExistence type="predicted"/>
<evidence type="ECO:0000313" key="2">
    <source>
        <dbReference type="Proteomes" id="UP001432322"/>
    </source>
</evidence>
<protein>
    <submittedName>
        <fullName evidence="1">Uncharacterized protein</fullName>
    </submittedName>
</protein>
<gene>
    <name evidence="1" type="ORF">PFISCL1PPCAC_18836</name>
</gene>
<keyword evidence="2" id="KW-1185">Reference proteome</keyword>
<dbReference type="EMBL" id="BTSY01000005">
    <property type="protein sequence ID" value="GMT27539.1"/>
    <property type="molecule type" value="Genomic_DNA"/>
</dbReference>
<feature type="non-terminal residue" evidence="1">
    <location>
        <position position="111"/>
    </location>
</feature>
<reference evidence="1" key="1">
    <citation type="submission" date="2023-10" db="EMBL/GenBank/DDBJ databases">
        <title>Genome assembly of Pristionchus species.</title>
        <authorList>
            <person name="Yoshida K."/>
            <person name="Sommer R.J."/>
        </authorList>
    </citation>
    <scope>NUCLEOTIDE SEQUENCE</scope>
    <source>
        <strain evidence="1">RS5133</strain>
    </source>
</reference>
<accession>A0AAV5W9W7</accession>
<dbReference type="AlphaFoldDB" id="A0AAV5W9W7"/>
<organism evidence="1 2">
    <name type="scientific">Pristionchus fissidentatus</name>
    <dbReference type="NCBI Taxonomy" id="1538716"/>
    <lineage>
        <taxon>Eukaryota</taxon>
        <taxon>Metazoa</taxon>
        <taxon>Ecdysozoa</taxon>
        <taxon>Nematoda</taxon>
        <taxon>Chromadorea</taxon>
        <taxon>Rhabditida</taxon>
        <taxon>Rhabditina</taxon>
        <taxon>Diplogasteromorpha</taxon>
        <taxon>Diplogasteroidea</taxon>
        <taxon>Neodiplogasteridae</taxon>
        <taxon>Pristionchus</taxon>
    </lineage>
</organism>
<name>A0AAV5W9W7_9BILA</name>